<evidence type="ECO:0000313" key="1">
    <source>
        <dbReference type="EMBL" id="KAI8544143.1"/>
    </source>
</evidence>
<sequence length="105" mass="11575">MHDVTTRKRTARCCMHLTAQHELWVALWRSFLPMVCFLPGRYGVGGGGSVGSGLRLRCYSYPVRVASWWSFLPVLSPVAAFFFPTAGSRAFLSAPPLSSALVLLQ</sequence>
<comment type="caution">
    <text evidence="1">The sequence shown here is derived from an EMBL/GenBank/DDBJ whole genome shotgun (WGS) entry which is preliminary data.</text>
</comment>
<dbReference type="EMBL" id="CM046395">
    <property type="protein sequence ID" value="KAI8544143.1"/>
    <property type="molecule type" value="Genomic_DNA"/>
</dbReference>
<dbReference type="Proteomes" id="UP001062846">
    <property type="component" value="Chromosome 8"/>
</dbReference>
<evidence type="ECO:0000313" key="2">
    <source>
        <dbReference type="Proteomes" id="UP001062846"/>
    </source>
</evidence>
<reference evidence="1" key="1">
    <citation type="submission" date="2022-02" db="EMBL/GenBank/DDBJ databases">
        <title>Plant Genome Project.</title>
        <authorList>
            <person name="Zhang R.-G."/>
        </authorList>
    </citation>
    <scope>NUCLEOTIDE SEQUENCE</scope>
    <source>
        <strain evidence="1">AT1</strain>
    </source>
</reference>
<name>A0ACC0MSW7_RHOML</name>
<proteinExistence type="predicted"/>
<gene>
    <name evidence="1" type="ORF">RHMOL_Rhmol08G0272900</name>
</gene>
<accession>A0ACC0MSW7</accession>
<organism evidence="1 2">
    <name type="scientific">Rhododendron molle</name>
    <name type="common">Chinese azalea</name>
    <name type="synonym">Azalea mollis</name>
    <dbReference type="NCBI Taxonomy" id="49168"/>
    <lineage>
        <taxon>Eukaryota</taxon>
        <taxon>Viridiplantae</taxon>
        <taxon>Streptophyta</taxon>
        <taxon>Embryophyta</taxon>
        <taxon>Tracheophyta</taxon>
        <taxon>Spermatophyta</taxon>
        <taxon>Magnoliopsida</taxon>
        <taxon>eudicotyledons</taxon>
        <taxon>Gunneridae</taxon>
        <taxon>Pentapetalae</taxon>
        <taxon>asterids</taxon>
        <taxon>Ericales</taxon>
        <taxon>Ericaceae</taxon>
        <taxon>Ericoideae</taxon>
        <taxon>Rhodoreae</taxon>
        <taxon>Rhododendron</taxon>
    </lineage>
</organism>
<keyword evidence="2" id="KW-1185">Reference proteome</keyword>
<protein>
    <submittedName>
        <fullName evidence="1">Uncharacterized protein</fullName>
    </submittedName>
</protein>